<reference evidence="1 2" key="1">
    <citation type="journal article" date="2019" name="BMC Genomics">
        <title>New insights from Opisthorchis felineus genome: update on genomics of the epidemiologically important liver flukes.</title>
        <authorList>
            <person name="Ershov N.I."/>
            <person name="Mordvinov V.A."/>
            <person name="Prokhortchouk E.B."/>
            <person name="Pakharukova M.Y."/>
            <person name="Gunbin K.V."/>
            <person name="Ustyantsev K."/>
            <person name="Genaev M.A."/>
            <person name="Blinov A.G."/>
            <person name="Mazur A."/>
            <person name="Boulygina E."/>
            <person name="Tsygankova S."/>
            <person name="Khrameeva E."/>
            <person name="Chekanov N."/>
            <person name="Fan G."/>
            <person name="Xiao A."/>
            <person name="Zhang H."/>
            <person name="Xu X."/>
            <person name="Yang H."/>
            <person name="Solovyev V."/>
            <person name="Lee S.M."/>
            <person name="Liu X."/>
            <person name="Afonnikov D.A."/>
            <person name="Skryabin K.G."/>
        </authorList>
    </citation>
    <scope>NUCLEOTIDE SEQUENCE [LARGE SCALE GENOMIC DNA]</scope>
    <source>
        <strain evidence="1">AK-0245</strain>
        <tissue evidence="1">Whole organism</tissue>
    </source>
</reference>
<evidence type="ECO:0000313" key="1">
    <source>
        <dbReference type="EMBL" id="TGZ73987.1"/>
    </source>
</evidence>
<sequence>MMALSIEELRCDQSETNCFRCSLPWHAVIWKHNFLHNSFCCPVTYSQLRLPSHSPITCVT</sequence>
<dbReference type="Proteomes" id="UP000308267">
    <property type="component" value="Unassembled WGS sequence"/>
</dbReference>
<dbReference type="EMBL" id="SJOL01002263">
    <property type="protein sequence ID" value="TGZ73987.1"/>
    <property type="molecule type" value="Genomic_DNA"/>
</dbReference>
<dbReference type="AlphaFoldDB" id="A0A4S2MI83"/>
<name>A0A4S2MI83_OPIFE</name>
<comment type="caution">
    <text evidence="1">The sequence shown here is derived from an EMBL/GenBank/DDBJ whole genome shotgun (WGS) entry which is preliminary data.</text>
</comment>
<organism evidence="1 2">
    <name type="scientific">Opisthorchis felineus</name>
    <dbReference type="NCBI Taxonomy" id="147828"/>
    <lineage>
        <taxon>Eukaryota</taxon>
        <taxon>Metazoa</taxon>
        <taxon>Spiralia</taxon>
        <taxon>Lophotrochozoa</taxon>
        <taxon>Platyhelminthes</taxon>
        <taxon>Trematoda</taxon>
        <taxon>Digenea</taxon>
        <taxon>Opisthorchiida</taxon>
        <taxon>Opisthorchiata</taxon>
        <taxon>Opisthorchiidae</taxon>
        <taxon>Opisthorchis</taxon>
    </lineage>
</organism>
<accession>A0A4S2MI83</accession>
<evidence type="ECO:0000313" key="2">
    <source>
        <dbReference type="Proteomes" id="UP000308267"/>
    </source>
</evidence>
<keyword evidence="2" id="KW-1185">Reference proteome</keyword>
<protein>
    <submittedName>
        <fullName evidence="1">Uncharacterized protein</fullName>
    </submittedName>
</protein>
<gene>
    <name evidence="1" type="ORF">CRM22_001203</name>
</gene>
<proteinExistence type="predicted"/>